<keyword evidence="5 8" id="KW-1133">Transmembrane helix</keyword>
<dbReference type="Pfam" id="PF01127">
    <property type="entry name" value="Sdh_cyt"/>
    <property type="match status" value="1"/>
</dbReference>
<feature type="transmembrane region" description="Helical" evidence="8">
    <location>
        <begin position="42"/>
        <end position="63"/>
    </location>
</feature>
<comment type="subcellular location">
    <subcellularLocation>
        <location evidence="1">Membrane</location>
    </subcellularLocation>
</comment>
<dbReference type="Proteomes" id="UP001319827">
    <property type="component" value="Chromosome"/>
</dbReference>
<feature type="transmembrane region" description="Helical" evidence="8">
    <location>
        <begin position="143"/>
        <end position="160"/>
    </location>
</feature>
<keyword evidence="4" id="KW-0479">Metal-binding</keyword>
<evidence type="ECO:0000256" key="5">
    <source>
        <dbReference type="ARBA" id="ARBA00022989"/>
    </source>
</evidence>
<evidence type="ECO:0000313" key="9">
    <source>
        <dbReference type="EMBL" id="BCR05234.1"/>
    </source>
</evidence>
<reference evidence="10 11" key="1">
    <citation type="journal article" date="2016" name="C (Basel)">
        <title>Selective Growth of and Electricity Production by Marine Exoelectrogenic Bacteria in Self-Aggregated Hydrogel of Microbially Reduced Graphene Oxide.</title>
        <authorList>
            <person name="Yoshida N."/>
            <person name="Goto Y."/>
            <person name="Miyata Y."/>
        </authorList>
    </citation>
    <scope>NUCLEOTIDE SEQUENCE [LARGE SCALE GENOMIC DNA]</scope>
    <source>
        <strain evidence="10 11">NIT-T3</strain>
    </source>
</reference>
<evidence type="ECO:0000256" key="2">
    <source>
        <dbReference type="ARBA" id="ARBA00022617"/>
    </source>
</evidence>
<organism evidence="10 11">
    <name type="scientific">Desulfuromonas versatilis</name>
    <dbReference type="NCBI Taxonomy" id="2802975"/>
    <lineage>
        <taxon>Bacteria</taxon>
        <taxon>Pseudomonadati</taxon>
        <taxon>Thermodesulfobacteriota</taxon>
        <taxon>Desulfuromonadia</taxon>
        <taxon>Desulfuromonadales</taxon>
        <taxon>Desulfuromonadaceae</taxon>
        <taxon>Desulfuromonas</taxon>
    </lineage>
</organism>
<name>A0ABM8HYL1_9BACT</name>
<dbReference type="EMBL" id="AP024355">
    <property type="protein sequence ID" value="BCR05812.1"/>
    <property type="molecule type" value="Genomic_DNA"/>
</dbReference>
<evidence type="ECO:0000256" key="7">
    <source>
        <dbReference type="ARBA" id="ARBA00023136"/>
    </source>
</evidence>
<evidence type="ECO:0000256" key="1">
    <source>
        <dbReference type="ARBA" id="ARBA00004370"/>
    </source>
</evidence>
<evidence type="ECO:0000256" key="3">
    <source>
        <dbReference type="ARBA" id="ARBA00022692"/>
    </source>
</evidence>
<keyword evidence="3 8" id="KW-0812">Transmembrane</keyword>
<keyword evidence="2" id="KW-0349">Heme</keyword>
<dbReference type="NCBIfam" id="TIGR02046">
    <property type="entry name" value="sdhC_b558_fam"/>
    <property type="match status" value="1"/>
</dbReference>
<dbReference type="InterPro" id="IPR034804">
    <property type="entry name" value="SQR/QFR_C/D"/>
</dbReference>
<dbReference type="Gene3D" id="1.20.1300.10">
    <property type="entry name" value="Fumarate reductase/succinate dehydrogenase, transmembrane subunit"/>
    <property type="match status" value="1"/>
</dbReference>
<gene>
    <name evidence="10" type="primary">frdC_2</name>
    <name evidence="9" type="synonym">frdC_1</name>
    <name evidence="9" type="ORF">DESUT3_23030</name>
    <name evidence="10" type="ORF">DESUT3_28810</name>
</gene>
<accession>A0ABM8HYL1</accession>
<dbReference type="CDD" id="cd03498">
    <property type="entry name" value="SQR_TypeB_2_TM"/>
    <property type="match status" value="1"/>
</dbReference>
<evidence type="ECO:0000313" key="11">
    <source>
        <dbReference type="Proteomes" id="UP001319827"/>
    </source>
</evidence>
<evidence type="ECO:0000256" key="6">
    <source>
        <dbReference type="ARBA" id="ARBA00023004"/>
    </source>
</evidence>
<keyword evidence="6" id="KW-0408">Iron</keyword>
<feature type="transmembrane region" description="Helical" evidence="8">
    <location>
        <begin position="188"/>
        <end position="209"/>
    </location>
</feature>
<dbReference type="SUPFAM" id="SSF81343">
    <property type="entry name" value="Fumarate reductase respiratory complex transmembrane subunits"/>
    <property type="match status" value="1"/>
</dbReference>
<evidence type="ECO:0000256" key="8">
    <source>
        <dbReference type="SAM" id="Phobius"/>
    </source>
</evidence>
<dbReference type="InterPro" id="IPR000701">
    <property type="entry name" value="SuccDH_FuR_B_TM-su"/>
</dbReference>
<evidence type="ECO:0000313" key="10">
    <source>
        <dbReference type="EMBL" id="BCR05812.1"/>
    </source>
</evidence>
<evidence type="ECO:0000256" key="4">
    <source>
        <dbReference type="ARBA" id="ARBA00022723"/>
    </source>
</evidence>
<keyword evidence="11" id="KW-1185">Reference proteome</keyword>
<dbReference type="EMBL" id="AP024355">
    <property type="protein sequence ID" value="BCR05234.1"/>
    <property type="molecule type" value="Genomic_DNA"/>
</dbReference>
<reference evidence="10 11" key="2">
    <citation type="journal article" date="2021" name="Int. J. Syst. Evol. Microbiol.">
        <title>Isolation and Polyphasic Characterization of Desulfuromonas versatilis sp. Nov., an Electrogenic Bacteria Capable of Versatile Metabolism Isolated from a Graphene Oxide-Reducing Enrichment Culture.</title>
        <authorList>
            <person name="Xie L."/>
            <person name="Yoshida N."/>
            <person name="Ishii S."/>
            <person name="Meng L."/>
        </authorList>
    </citation>
    <scope>NUCLEOTIDE SEQUENCE [LARGE SCALE GENOMIC DNA]</scope>
    <source>
        <strain evidence="10 11">NIT-T3</strain>
    </source>
</reference>
<dbReference type="InterPro" id="IPR011138">
    <property type="entry name" value="Cytochrome_b-558"/>
</dbReference>
<keyword evidence="7 8" id="KW-0472">Membrane</keyword>
<feature type="transmembrane region" description="Helical" evidence="8">
    <location>
        <begin position="84"/>
        <end position="107"/>
    </location>
</feature>
<proteinExistence type="predicted"/>
<protein>
    <submittedName>
        <fullName evidence="10">Fumarate reductase</fullName>
    </submittedName>
</protein>
<sequence length="211" mass="22739">MAVTGLVLLGFVIVHLLGNTSVFVGPDGINAYAEKLHSLGPVVYIFRLVMLAAFAIHIIYGIQLTLENRAASPAKYAIQKRQRATFASSTMIVSGLVLLAFVIYHLLHFTVQVTDPAISAKANLDALGRPDVYLMVVKGFQKIFVSLIYVVSMVFLFLHLSHGAQSFVQTFGLTNANTLPAVNVGGKALSAILLLGYIAIPLLIVIGFVKI</sequence>